<name>A0A160FVY4_9BURK</name>
<proteinExistence type="inferred from homology"/>
<dbReference type="STRING" id="1804984.AYM40_26735"/>
<reference evidence="2 3" key="1">
    <citation type="journal article" date="2016" name="Gene">
        <title>PacBio SMRT assembly of a complex multi-replicon genome reveals chlorocatechol degradative operon in a region of genome plasticity.</title>
        <authorList>
            <person name="Ricker N."/>
            <person name="Shen S.Y."/>
            <person name="Goordial J."/>
            <person name="Jin S."/>
            <person name="Fulthorpe R.R."/>
        </authorList>
    </citation>
    <scope>NUCLEOTIDE SEQUENCE [LARGE SCALE GENOMIC DNA]</scope>
    <source>
        <strain evidence="2 3">OLGA172</strain>
    </source>
</reference>
<evidence type="ECO:0000313" key="3">
    <source>
        <dbReference type="Proteomes" id="UP000076852"/>
    </source>
</evidence>
<evidence type="ECO:0000256" key="1">
    <source>
        <dbReference type="ARBA" id="ARBA00006484"/>
    </source>
</evidence>
<dbReference type="Pfam" id="PF13561">
    <property type="entry name" value="adh_short_C2"/>
    <property type="match status" value="1"/>
</dbReference>
<comment type="similarity">
    <text evidence="1">Belongs to the short-chain dehydrogenases/reductases (SDR) family.</text>
</comment>
<dbReference type="SUPFAM" id="SSF51735">
    <property type="entry name" value="NAD(P)-binding Rossmann-fold domains"/>
    <property type="match status" value="1"/>
</dbReference>
<dbReference type="AlphaFoldDB" id="A0A160FVY4"/>
<dbReference type="GO" id="GO:0016616">
    <property type="term" value="F:oxidoreductase activity, acting on the CH-OH group of donors, NAD or NADP as acceptor"/>
    <property type="evidence" value="ECO:0007669"/>
    <property type="project" value="TreeGrafter"/>
</dbReference>
<keyword evidence="3" id="KW-1185">Reference proteome</keyword>
<dbReference type="Proteomes" id="UP000076852">
    <property type="component" value="Chromosome 2"/>
</dbReference>
<dbReference type="FunFam" id="3.40.50.720:FF:000084">
    <property type="entry name" value="Short-chain dehydrogenase reductase"/>
    <property type="match status" value="1"/>
</dbReference>
<dbReference type="KEGG" id="buz:AYM40_26735"/>
<dbReference type="PRINTS" id="PR00081">
    <property type="entry name" value="GDHRDH"/>
</dbReference>
<dbReference type="Gene3D" id="3.40.50.720">
    <property type="entry name" value="NAD(P)-binding Rossmann-like Domain"/>
    <property type="match status" value="1"/>
</dbReference>
<organism evidence="2 3">
    <name type="scientific">Paraburkholderia phytofirmans OLGA172</name>
    <dbReference type="NCBI Taxonomy" id="1417228"/>
    <lineage>
        <taxon>Bacteria</taxon>
        <taxon>Pseudomonadati</taxon>
        <taxon>Pseudomonadota</taxon>
        <taxon>Betaproteobacteria</taxon>
        <taxon>Burkholderiales</taxon>
        <taxon>Burkholderiaceae</taxon>
        <taxon>Paraburkholderia</taxon>
    </lineage>
</organism>
<sequence length="272" mass="28326">MTDYKKLFQLDGKVALVTGAAGGIGSEACRALASAGAAVLVTDFSAEKGSAIAEELRSAGARAEFFKLDVTSDQAWQNAVEKAREEFNGLDILVNNAGSQKLHFLCDHPLEDLHTVLNTNLVGTFLGCQHAVRAMRPGGVVGRGGSIINLASALAMTGAIASASYCASKGGVLSMTRAVAVECAQLKFGIRCNAILPGLTRTEMASSFLDDFAKLGLFETAEQSEAAFLATIPNGTWGLPRDIAGAMVYLAADISRHVTGTHVSVDGGYLAL</sequence>
<dbReference type="InterPro" id="IPR002347">
    <property type="entry name" value="SDR_fam"/>
</dbReference>
<dbReference type="InterPro" id="IPR020904">
    <property type="entry name" value="Sc_DH/Rdtase_CS"/>
</dbReference>
<evidence type="ECO:0000313" key="2">
    <source>
        <dbReference type="EMBL" id="ANB77520.1"/>
    </source>
</evidence>
<dbReference type="EMBL" id="CP014579">
    <property type="protein sequence ID" value="ANB77520.1"/>
    <property type="molecule type" value="Genomic_DNA"/>
</dbReference>
<gene>
    <name evidence="2" type="ORF">AYM40_26735</name>
</gene>
<protein>
    <submittedName>
        <fullName evidence="2">Dehydrogenase</fullName>
    </submittedName>
</protein>
<dbReference type="PRINTS" id="PR00080">
    <property type="entry name" value="SDRFAMILY"/>
</dbReference>
<dbReference type="OrthoDB" id="8653364at2"/>
<dbReference type="RefSeq" id="WP_063500722.1">
    <property type="nucleotide sequence ID" value="NZ_CP014579.1"/>
</dbReference>
<dbReference type="PROSITE" id="PS00061">
    <property type="entry name" value="ADH_SHORT"/>
    <property type="match status" value="1"/>
</dbReference>
<dbReference type="InterPro" id="IPR036291">
    <property type="entry name" value="NAD(P)-bd_dom_sf"/>
</dbReference>
<accession>A0A160FVY4</accession>
<dbReference type="PANTHER" id="PTHR42760">
    <property type="entry name" value="SHORT-CHAIN DEHYDROGENASES/REDUCTASES FAMILY MEMBER"/>
    <property type="match status" value="1"/>
</dbReference>